<proteinExistence type="predicted"/>
<geneLocation type="mitochondrion" evidence="1"/>
<accession>A0A117NH00</accession>
<dbReference type="AlphaFoldDB" id="A0A117NH00"/>
<protein>
    <submittedName>
        <fullName evidence="1">Uncharacterized protein</fullName>
    </submittedName>
</protein>
<gene>
    <name evidence="1" type="ORF">ABT39_MTgene5728</name>
</gene>
<evidence type="ECO:0000313" key="1">
    <source>
        <dbReference type="EMBL" id="KUM47542.1"/>
    </source>
</evidence>
<keyword evidence="1" id="KW-0496">Mitochondrion</keyword>
<comment type="caution">
    <text evidence="1">The sequence shown here is derived from an EMBL/GenBank/DDBJ whole genome shotgun (WGS) entry which is preliminary data.</text>
</comment>
<organism evidence="1">
    <name type="scientific">Picea glauca</name>
    <name type="common">White spruce</name>
    <name type="synonym">Pinus glauca</name>
    <dbReference type="NCBI Taxonomy" id="3330"/>
    <lineage>
        <taxon>Eukaryota</taxon>
        <taxon>Viridiplantae</taxon>
        <taxon>Streptophyta</taxon>
        <taxon>Embryophyta</taxon>
        <taxon>Tracheophyta</taxon>
        <taxon>Spermatophyta</taxon>
        <taxon>Pinopsida</taxon>
        <taxon>Pinidae</taxon>
        <taxon>Conifers I</taxon>
        <taxon>Pinales</taxon>
        <taxon>Pinaceae</taxon>
        <taxon>Picea</taxon>
    </lineage>
</organism>
<dbReference type="EMBL" id="LKAM01000007">
    <property type="protein sequence ID" value="KUM47542.1"/>
    <property type="molecule type" value="Genomic_DNA"/>
</dbReference>
<sequence length="91" mass="10472">MDTIPCEPLRNRNNRGSPLIPIGYTFPPIVARGRYRYKRQYFRPYLPIILSLYKGTDWLGSRTIGDKVLPFLPGLSMHSGKCIFQKACLIN</sequence>
<name>A0A117NH00_PICGL</name>
<reference evidence="1" key="1">
    <citation type="journal article" date="2015" name="Genome Biol. Evol.">
        <title>Organellar Genomes of White Spruce (Picea glauca): Assembly and Annotation.</title>
        <authorList>
            <person name="Jackman S.D."/>
            <person name="Warren R.L."/>
            <person name="Gibb E.A."/>
            <person name="Vandervalk B.P."/>
            <person name="Mohamadi H."/>
            <person name="Chu J."/>
            <person name="Raymond A."/>
            <person name="Pleasance S."/>
            <person name="Coope R."/>
            <person name="Wildung M.R."/>
            <person name="Ritland C.E."/>
            <person name="Bousquet J."/>
            <person name="Jones S.J."/>
            <person name="Bohlmann J."/>
            <person name="Birol I."/>
        </authorList>
    </citation>
    <scope>NUCLEOTIDE SEQUENCE [LARGE SCALE GENOMIC DNA]</scope>
    <source>
        <tissue evidence="1">Flushing bud</tissue>
    </source>
</reference>